<dbReference type="InterPro" id="IPR003251">
    <property type="entry name" value="Rr_diiron-bd_dom"/>
</dbReference>
<accession>A0ABZ2N2N8</accession>
<dbReference type="CDD" id="cd00657">
    <property type="entry name" value="Ferritin_like"/>
    <property type="match status" value="1"/>
</dbReference>
<organism evidence="2 3">
    <name type="scientific">Bacillus kandeliae</name>
    <dbReference type="NCBI Taxonomy" id="3129297"/>
    <lineage>
        <taxon>Bacteria</taxon>
        <taxon>Bacillati</taxon>
        <taxon>Bacillota</taxon>
        <taxon>Bacilli</taxon>
        <taxon>Bacillales</taxon>
        <taxon>Bacillaceae</taxon>
        <taxon>Bacillus</taxon>
    </lineage>
</organism>
<protein>
    <submittedName>
        <fullName evidence="2">Ferritin-like domain-containing protein</fullName>
    </submittedName>
</protein>
<dbReference type="Pfam" id="PF02915">
    <property type="entry name" value="Rubrerythrin"/>
    <property type="match status" value="1"/>
</dbReference>
<name>A0ABZ2N2N8_9BACI</name>
<evidence type="ECO:0000313" key="2">
    <source>
        <dbReference type="EMBL" id="WXB91522.1"/>
    </source>
</evidence>
<reference evidence="2 3" key="1">
    <citation type="submission" date="2024-02" db="EMBL/GenBank/DDBJ databases">
        <title>Seven novel Bacillus-like species.</title>
        <authorList>
            <person name="Liu G."/>
        </authorList>
    </citation>
    <scope>NUCLEOTIDE SEQUENCE [LARGE SCALE GENOMIC DNA]</scope>
    <source>
        <strain evidence="2 3">FJAT-52991</strain>
    </source>
</reference>
<evidence type="ECO:0000259" key="1">
    <source>
        <dbReference type="Pfam" id="PF02915"/>
    </source>
</evidence>
<dbReference type="InterPro" id="IPR012347">
    <property type="entry name" value="Ferritin-like"/>
</dbReference>
<feature type="domain" description="Rubrerythrin diiron-binding" evidence="1">
    <location>
        <begin position="29"/>
        <end position="146"/>
    </location>
</feature>
<sequence length="154" mass="18166">MRREWECVHYYYYYAEESRQNQALYRDINRAANDEYQAIQYYSALANMAPNNQMKQTVLGIRQDEIRHLNAFSRSYNRLTGGYPDLTITAPPKSFREGVRESLKDEGKTPAFYRGIAARTTDQVTKRRFLEAAEDEARHEQLFRQIANQLGIRE</sequence>
<proteinExistence type="predicted"/>
<evidence type="ECO:0000313" key="3">
    <source>
        <dbReference type="Proteomes" id="UP001387364"/>
    </source>
</evidence>
<dbReference type="InterPro" id="IPR009078">
    <property type="entry name" value="Ferritin-like_SF"/>
</dbReference>
<dbReference type="RefSeq" id="WP_338749090.1">
    <property type="nucleotide sequence ID" value="NZ_CP147404.1"/>
</dbReference>
<gene>
    <name evidence="2" type="ORF">WDJ61_09520</name>
</gene>
<dbReference type="EMBL" id="CP147404">
    <property type="protein sequence ID" value="WXB91522.1"/>
    <property type="molecule type" value="Genomic_DNA"/>
</dbReference>
<dbReference type="Proteomes" id="UP001387364">
    <property type="component" value="Chromosome"/>
</dbReference>
<keyword evidence="3" id="KW-1185">Reference proteome</keyword>
<dbReference type="Gene3D" id="1.20.1260.10">
    <property type="match status" value="1"/>
</dbReference>
<dbReference type="SUPFAM" id="SSF47240">
    <property type="entry name" value="Ferritin-like"/>
    <property type="match status" value="1"/>
</dbReference>